<evidence type="ECO:0000313" key="9">
    <source>
        <dbReference type="EMBL" id="GCB34556.1"/>
    </source>
</evidence>
<reference evidence="9 10" key="1">
    <citation type="submission" date="2018-10" db="EMBL/GenBank/DDBJ databases">
        <title>Draft Genome Sequence of Bacteroides sp. KCTC 15687.</title>
        <authorList>
            <person name="Yu S.Y."/>
            <person name="Kim J.S."/>
            <person name="Oh B.S."/>
            <person name="Park S.H."/>
            <person name="Kang S.W."/>
            <person name="Park J.E."/>
            <person name="Choi S.H."/>
            <person name="Han K.I."/>
            <person name="Lee K.C."/>
            <person name="Eom M.K."/>
            <person name="Suh M.K."/>
            <person name="Lee D.H."/>
            <person name="Yoon H."/>
            <person name="Kim B."/>
            <person name="Yang S.J."/>
            <person name="Lee J.S."/>
            <person name="Lee J.H."/>
        </authorList>
    </citation>
    <scope>NUCLEOTIDE SEQUENCE [LARGE SCALE GENOMIC DNA]</scope>
    <source>
        <strain evidence="9 10">KCTC 15687</strain>
    </source>
</reference>
<dbReference type="RefSeq" id="WP_125040736.1">
    <property type="nucleotide sequence ID" value="NZ_BHWB01000003.1"/>
</dbReference>
<dbReference type="InterPro" id="IPR018480">
    <property type="entry name" value="PNAcMuramoyl-5peptid_Trfase_CS"/>
</dbReference>
<dbReference type="Proteomes" id="UP000288079">
    <property type="component" value="Unassembled WGS sequence"/>
</dbReference>
<dbReference type="EMBL" id="BHWB01000003">
    <property type="protein sequence ID" value="GCB34556.1"/>
    <property type="molecule type" value="Genomic_DNA"/>
</dbReference>
<dbReference type="GO" id="GO:0005886">
    <property type="term" value="C:plasma membrane"/>
    <property type="evidence" value="ECO:0007669"/>
    <property type="project" value="UniProtKB-SubCell"/>
</dbReference>
<sequence>MNILFILIAFVISAYVAWLIIPRILLISFRKKLFDIPDDRKVHKRAVPRLGGVSFFPTILLSCCSVLVIRTLTGYGISSLPASYVLPEFLILVCGMVLLYLTGIADDLVGVRYRQKFVIQIICASFFPIAGLWVNDLYGLFGIGSLPHWVGIPFTILTVVFITNAINLIDGIDGLASGLSSVSLLVFGFLFMEKGLWIYSMLAFSTIGVLVPFFYYNVFGSAEHARKIFMGDTGSLTLGYILSFLAIKYSQNTEFIPVTQGAFVIAFSTLIVPAFDVVRVIIVRICNSKSPFEPDKNHIHHQFLAMGFTVRQAMLLILLISCVFSGVNILLMPYVDNTLMLVGDILAWIGLNLWWCKVKKKKSK</sequence>
<comment type="cofactor">
    <cofactor evidence="7">
        <name>Mg(2+)</name>
        <dbReference type="ChEBI" id="CHEBI:18420"/>
    </cofactor>
</comment>
<feature type="binding site" evidence="7">
    <location>
        <position position="232"/>
    </location>
    <ligand>
        <name>Mg(2+)</name>
        <dbReference type="ChEBI" id="CHEBI:18420"/>
    </ligand>
</feature>
<dbReference type="AlphaFoldDB" id="A0A401LSM5"/>
<dbReference type="GO" id="GO:0046872">
    <property type="term" value="F:metal ion binding"/>
    <property type="evidence" value="ECO:0007669"/>
    <property type="project" value="UniProtKB-KW"/>
</dbReference>
<dbReference type="InterPro" id="IPR000715">
    <property type="entry name" value="Glycosyl_transferase_4"/>
</dbReference>
<evidence type="ECO:0000256" key="7">
    <source>
        <dbReference type="PIRSR" id="PIRSR600715-1"/>
    </source>
</evidence>
<feature type="transmembrane region" description="Helical" evidence="8">
    <location>
        <begin position="174"/>
        <end position="191"/>
    </location>
</feature>
<evidence type="ECO:0000256" key="5">
    <source>
        <dbReference type="ARBA" id="ARBA00022989"/>
    </source>
</evidence>
<feature type="transmembrane region" description="Helical" evidence="8">
    <location>
        <begin position="197"/>
        <end position="216"/>
    </location>
</feature>
<evidence type="ECO:0000256" key="8">
    <source>
        <dbReference type="SAM" id="Phobius"/>
    </source>
</evidence>
<keyword evidence="7" id="KW-0460">Magnesium</keyword>
<dbReference type="OrthoDB" id="9783652at2"/>
<dbReference type="PANTHER" id="PTHR22926">
    <property type="entry name" value="PHOSPHO-N-ACETYLMURAMOYL-PENTAPEPTIDE-TRANSFERASE"/>
    <property type="match status" value="1"/>
</dbReference>
<keyword evidence="5 8" id="KW-1133">Transmembrane helix</keyword>
<dbReference type="GO" id="GO:0044038">
    <property type="term" value="P:cell wall macromolecule biosynthetic process"/>
    <property type="evidence" value="ECO:0007669"/>
    <property type="project" value="TreeGrafter"/>
</dbReference>
<gene>
    <name evidence="9" type="ORF">KGMB02408_15010</name>
</gene>
<dbReference type="GO" id="GO:0009103">
    <property type="term" value="P:lipopolysaccharide biosynthetic process"/>
    <property type="evidence" value="ECO:0007669"/>
    <property type="project" value="TreeGrafter"/>
</dbReference>
<dbReference type="GO" id="GO:0016780">
    <property type="term" value="F:phosphotransferase activity, for other substituted phosphate groups"/>
    <property type="evidence" value="ECO:0007669"/>
    <property type="project" value="InterPro"/>
</dbReference>
<dbReference type="PROSITE" id="PS01348">
    <property type="entry name" value="MRAY_2"/>
    <property type="match status" value="1"/>
</dbReference>
<dbReference type="PANTHER" id="PTHR22926:SF3">
    <property type="entry name" value="UNDECAPRENYL-PHOSPHATE ALPHA-N-ACETYLGLUCOSAMINYL 1-PHOSPHATE TRANSFERASE"/>
    <property type="match status" value="1"/>
</dbReference>
<dbReference type="GO" id="GO:0071555">
    <property type="term" value="P:cell wall organization"/>
    <property type="evidence" value="ECO:0007669"/>
    <property type="project" value="TreeGrafter"/>
</dbReference>
<feature type="transmembrane region" description="Helical" evidence="8">
    <location>
        <begin position="146"/>
        <end position="167"/>
    </location>
</feature>
<feature type="transmembrane region" description="Helical" evidence="8">
    <location>
        <begin position="117"/>
        <end position="134"/>
    </location>
</feature>
<comment type="subcellular location">
    <subcellularLocation>
        <location evidence="1">Cell membrane</location>
        <topology evidence="1">Multi-pass membrane protein</topology>
    </subcellularLocation>
</comment>
<feature type="transmembrane region" description="Helical" evidence="8">
    <location>
        <begin position="337"/>
        <end position="355"/>
    </location>
</feature>
<feature type="transmembrane region" description="Helical" evidence="8">
    <location>
        <begin position="228"/>
        <end position="249"/>
    </location>
</feature>
<feature type="binding site" evidence="7">
    <location>
        <position position="167"/>
    </location>
    <ligand>
        <name>Mg(2+)</name>
        <dbReference type="ChEBI" id="CHEBI:18420"/>
    </ligand>
</feature>
<keyword evidence="6 8" id="KW-0472">Membrane</keyword>
<keyword evidence="10" id="KW-1185">Reference proteome</keyword>
<evidence type="ECO:0000256" key="3">
    <source>
        <dbReference type="ARBA" id="ARBA00022679"/>
    </source>
</evidence>
<evidence type="ECO:0000256" key="1">
    <source>
        <dbReference type="ARBA" id="ARBA00004651"/>
    </source>
</evidence>
<organism evidence="9 10">
    <name type="scientific">Bacteroides faecalis</name>
    <dbReference type="NCBI Taxonomy" id="2447885"/>
    <lineage>
        <taxon>Bacteria</taxon>
        <taxon>Pseudomonadati</taxon>
        <taxon>Bacteroidota</taxon>
        <taxon>Bacteroidia</taxon>
        <taxon>Bacteroidales</taxon>
        <taxon>Bacteroidaceae</taxon>
        <taxon>Bacteroides</taxon>
    </lineage>
</organism>
<feature type="transmembrane region" description="Helical" evidence="8">
    <location>
        <begin position="84"/>
        <end position="105"/>
    </location>
</feature>
<keyword evidence="4 8" id="KW-0812">Transmembrane</keyword>
<feature type="transmembrane region" description="Helical" evidence="8">
    <location>
        <begin position="303"/>
        <end position="331"/>
    </location>
</feature>
<keyword evidence="3 9" id="KW-0808">Transferase</keyword>
<dbReference type="CDD" id="cd06853">
    <property type="entry name" value="GT_WecA_like"/>
    <property type="match status" value="1"/>
</dbReference>
<proteinExistence type="predicted"/>
<evidence type="ECO:0000256" key="2">
    <source>
        <dbReference type="ARBA" id="ARBA00022475"/>
    </source>
</evidence>
<accession>A0A401LSM5</accession>
<name>A0A401LSM5_9BACE</name>
<evidence type="ECO:0000256" key="6">
    <source>
        <dbReference type="ARBA" id="ARBA00023136"/>
    </source>
</evidence>
<keyword evidence="7" id="KW-0479">Metal-binding</keyword>
<feature type="transmembrane region" description="Helical" evidence="8">
    <location>
        <begin position="6"/>
        <end position="29"/>
    </location>
</feature>
<keyword evidence="2" id="KW-1003">Cell membrane</keyword>
<protein>
    <submittedName>
        <fullName evidence="9">Undecaprenyl-phosphate alpha-N-acetylglucosaminyl 1-phosphate transferase</fullName>
    </submittedName>
</protein>
<evidence type="ECO:0000256" key="4">
    <source>
        <dbReference type="ARBA" id="ARBA00022692"/>
    </source>
</evidence>
<feature type="transmembrane region" description="Helical" evidence="8">
    <location>
        <begin position="261"/>
        <end position="282"/>
    </location>
</feature>
<comment type="caution">
    <text evidence="9">The sequence shown here is derived from an EMBL/GenBank/DDBJ whole genome shotgun (WGS) entry which is preliminary data.</text>
</comment>
<dbReference type="Pfam" id="PF00953">
    <property type="entry name" value="Glycos_transf_4"/>
    <property type="match status" value="1"/>
</dbReference>
<feature type="transmembrane region" description="Helical" evidence="8">
    <location>
        <begin position="50"/>
        <end position="72"/>
    </location>
</feature>
<evidence type="ECO:0000313" key="10">
    <source>
        <dbReference type="Proteomes" id="UP000288079"/>
    </source>
</evidence>